<evidence type="ECO:0000313" key="1">
    <source>
        <dbReference type="EMBL" id="VEH14284.1"/>
    </source>
</evidence>
<gene>
    <name evidence="1" type="ORF">NCTC13071_00252</name>
</gene>
<accession>A0A3S4T3Z8</accession>
<name>A0A3S4T3Z8_9BACT</name>
<dbReference type="EMBL" id="LR134384">
    <property type="protein sequence ID" value="VEH14284.1"/>
    <property type="molecule type" value="Genomic_DNA"/>
</dbReference>
<protein>
    <submittedName>
        <fullName evidence="1">Uncharacterized protein</fullName>
    </submittedName>
</protein>
<dbReference type="AlphaFoldDB" id="A0A3S4T3Z8"/>
<evidence type="ECO:0000313" key="2">
    <source>
        <dbReference type="Proteomes" id="UP000274578"/>
    </source>
</evidence>
<sequence length="39" mass="4284">MIFTLIAVLEDVVSWRNSLYVEPLSVLMSGVSTVVNADD</sequence>
<organism evidence="1 2">
    <name type="scientific">Segatella oris</name>
    <dbReference type="NCBI Taxonomy" id="28135"/>
    <lineage>
        <taxon>Bacteria</taxon>
        <taxon>Pseudomonadati</taxon>
        <taxon>Bacteroidota</taxon>
        <taxon>Bacteroidia</taxon>
        <taxon>Bacteroidales</taxon>
        <taxon>Prevotellaceae</taxon>
        <taxon>Segatella</taxon>
    </lineage>
</organism>
<reference evidence="1 2" key="1">
    <citation type="submission" date="2018-12" db="EMBL/GenBank/DDBJ databases">
        <authorList>
            <consortium name="Pathogen Informatics"/>
        </authorList>
    </citation>
    <scope>NUCLEOTIDE SEQUENCE [LARGE SCALE GENOMIC DNA]</scope>
    <source>
        <strain evidence="1 2">NCTC13071</strain>
    </source>
</reference>
<dbReference type="Proteomes" id="UP000274578">
    <property type="component" value="Chromosome 1"/>
</dbReference>
<proteinExistence type="predicted"/>
<dbReference type="KEGG" id="poc:NCTC13071_00252"/>